<evidence type="ECO:0000313" key="4">
    <source>
        <dbReference type="Proteomes" id="UP000824469"/>
    </source>
</evidence>
<feature type="domain" description="J" evidence="2">
    <location>
        <begin position="8"/>
        <end position="84"/>
    </location>
</feature>
<dbReference type="PRINTS" id="PR00625">
    <property type="entry name" value="JDOMAIN"/>
</dbReference>
<feature type="non-terminal residue" evidence="3">
    <location>
        <position position="375"/>
    </location>
</feature>
<accession>A0AA38LK24</accession>
<dbReference type="SUPFAM" id="SSF46565">
    <property type="entry name" value="Chaperone J-domain"/>
    <property type="match status" value="1"/>
</dbReference>
<dbReference type="SMART" id="SM00271">
    <property type="entry name" value="DnaJ"/>
    <property type="match status" value="1"/>
</dbReference>
<gene>
    <name evidence="3" type="ORF">KI387_007916</name>
</gene>
<dbReference type="EMBL" id="JAHRHJ020000002">
    <property type="protein sequence ID" value="KAH9327738.1"/>
    <property type="molecule type" value="Genomic_DNA"/>
</dbReference>
<feature type="compositionally biased region" description="Basic and acidic residues" evidence="1">
    <location>
        <begin position="222"/>
        <end position="235"/>
    </location>
</feature>
<dbReference type="AlphaFoldDB" id="A0AA38LK24"/>
<evidence type="ECO:0000256" key="1">
    <source>
        <dbReference type="SAM" id="MobiDB-lite"/>
    </source>
</evidence>
<comment type="caution">
    <text evidence="3">The sequence shown here is derived from an EMBL/GenBank/DDBJ whole genome shotgun (WGS) entry which is preliminary data.</text>
</comment>
<proteinExistence type="predicted"/>
<feature type="region of interest" description="Disordered" evidence="1">
    <location>
        <begin position="221"/>
        <end position="240"/>
    </location>
</feature>
<dbReference type="OMA" id="GWSADSC"/>
<dbReference type="InterPro" id="IPR018253">
    <property type="entry name" value="DnaJ_domain_CS"/>
</dbReference>
<dbReference type="Gene3D" id="1.10.287.110">
    <property type="entry name" value="DnaJ domain"/>
    <property type="match status" value="1"/>
</dbReference>
<dbReference type="Proteomes" id="UP000824469">
    <property type="component" value="Unassembled WGS sequence"/>
</dbReference>
<dbReference type="InterPro" id="IPR001623">
    <property type="entry name" value="DnaJ_domain"/>
</dbReference>
<evidence type="ECO:0000313" key="3">
    <source>
        <dbReference type="EMBL" id="KAH9327738.1"/>
    </source>
</evidence>
<dbReference type="Pfam" id="PF00226">
    <property type="entry name" value="DnaJ"/>
    <property type="match status" value="1"/>
</dbReference>
<organism evidence="3 4">
    <name type="scientific">Taxus chinensis</name>
    <name type="common">Chinese yew</name>
    <name type="synonym">Taxus wallichiana var. chinensis</name>
    <dbReference type="NCBI Taxonomy" id="29808"/>
    <lineage>
        <taxon>Eukaryota</taxon>
        <taxon>Viridiplantae</taxon>
        <taxon>Streptophyta</taxon>
        <taxon>Embryophyta</taxon>
        <taxon>Tracheophyta</taxon>
        <taxon>Spermatophyta</taxon>
        <taxon>Pinopsida</taxon>
        <taxon>Pinidae</taxon>
        <taxon>Conifers II</taxon>
        <taxon>Cupressales</taxon>
        <taxon>Taxaceae</taxon>
        <taxon>Taxus</taxon>
    </lineage>
</organism>
<reference evidence="3 4" key="1">
    <citation type="journal article" date="2021" name="Nat. Plants">
        <title>The Taxus genome provides insights into paclitaxel biosynthesis.</title>
        <authorList>
            <person name="Xiong X."/>
            <person name="Gou J."/>
            <person name="Liao Q."/>
            <person name="Li Y."/>
            <person name="Zhou Q."/>
            <person name="Bi G."/>
            <person name="Li C."/>
            <person name="Du R."/>
            <person name="Wang X."/>
            <person name="Sun T."/>
            <person name="Guo L."/>
            <person name="Liang H."/>
            <person name="Lu P."/>
            <person name="Wu Y."/>
            <person name="Zhang Z."/>
            <person name="Ro D.K."/>
            <person name="Shang Y."/>
            <person name="Huang S."/>
            <person name="Yan J."/>
        </authorList>
    </citation>
    <scope>NUCLEOTIDE SEQUENCE [LARGE SCALE GENOMIC DNA]</scope>
    <source>
        <strain evidence="3">Ta-2019</strain>
    </source>
</reference>
<name>A0AA38LK24_TAXCH</name>
<dbReference type="PROSITE" id="PS50076">
    <property type="entry name" value="DNAJ_2"/>
    <property type="match status" value="1"/>
</dbReference>
<protein>
    <recommendedName>
        <fullName evidence="2">J domain-containing protein</fullName>
    </recommendedName>
</protein>
<dbReference type="PANTHER" id="PTHR44743:SF10">
    <property type="entry name" value="J DOMAIN-CONTAINING PROTEIN"/>
    <property type="match status" value="1"/>
</dbReference>
<dbReference type="PROSITE" id="PS00636">
    <property type="entry name" value="DNAJ_1"/>
    <property type="match status" value="1"/>
</dbReference>
<keyword evidence="4" id="KW-1185">Reference proteome</keyword>
<dbReference type="CDD" id="cd06257">
    <property type="entry name" value="DnaJ"/>
    <property type="match status" value="1"/>
</dbReference>
<evidence type="ECO:0000259" key="2">
    <source>
        <dbReference type="PROSITE" id="PS50076"/>
    </source>
</evidence>
<dbReference type="PANTHER" id="PTHR44743">
    <property type="entry name" value="PUTATIVE, EXPRESSED-RELATED"/>
    <property type="match status" value="1"/>
</dbReference>
<dbReference type="InterPro" id="IPR036869">
    <property type="entry name" value="J_dom_sf"/>
</dbReference>
<sequence>MEGLKENCFYSILGLQKDCSTSEVRCAYRKLAMKWHPDKCAANDSTRASSAKASENAKTQFQAIQEAYSVLSDNNKRLMYDAGVYDGDDDGLEMSSFVGEMAAMMSSSAKEADSSESLDELKAMFLNIVGNVHPKPDISNKRSSDCLREKATGTHWNGMPLSTREFKNQDLFIGGFHSEAIALGNENNGAFAGGDIVDSQELEQMFMSIVDPEFYASARSIEPSDKFSRQKDNKNQCKSRPTTFDELVAETLFPEGGISGSDLFGADSWIKTNSAVCSEVGTPSTALAGENGDGKRRKLCPGQKDANKASAELDYTYGWSADSCGKDANKASTEVDCTYGWSADSCGKDANKASAKLDCSYGWSADICGISFSHG</sequence>